<feature type="domain" description="MsrB" evidence="5">
    <location>
        <begin position="27"/>
        <end position="150"/>
    </location>
</feature>
<evidence type="ECO:0000313" key="6">
    <source>
        <dbReference type="EMBL" id="BCA93857.1"/>
    </source>
</evidence>
<dbReference type="InterPro" id="IPR002579">
    <property type="entry name" value="Met_Sox_Rdtase_MsrB_dom"/>
</dbReference>
<feature type="chain" id="PRO_5026226128" description="peptide-methionine (R)-S-oxide reductase" evidence="4">
    <location>
        <begin position="22"/>
        <end position="168"/>
    </location>
</feature>
<evidence type="ECO:0000313" key="7">
    <source>
        <dbReference type="Proteomes" id="UP000502894"/>
    </source>
</evidence>
<evidence type="ECO:0000256" key="1">
    <source>
        <dbReference type="ARBA" id="ARBA00012499"/>
    </source>
</evidence>
<dbReference type="GO" id="GO:0006979">
    <property type="term" value="P:response to oxidative stress"/>
    <property type="evidence" value="ECO:0007669"/>
    <property type="project" value="InterPro"/>
</dbReference>
<dbReference type="InterPro" id="IPR011057">
    <property type="entry name" value="Mss4-like_sf"/>
</dbReference>
<dbReference type="KEGG" id="lant:TUM19329_02180"/>
<comment type="catalytic activity">
    <reaction evidence="3">
        <text>L-methionyl-[protein] + [thioredoxin]-disulfide + H2O = L-methionyl-(R)-S-oxide-[protein] + [thioredoxin]-dithiol</text>
        <dbReference type="Rhea" id="RHEA:24164"/>
        <dbReference type="Rhea" id="RHEA-COMP:10698"/>
        <dbReference type="Rhea" id="RHEA-COMP:10700"/>
        <dbReference type="Rhea" id="RHEA-COMP:12313"/>
        <dbReference type="Rhea" id="RHEA-COMP:12314"/>
        <dbReference type="ChEBI" id="CHEBI:15377"/>
        <dbReference type="ChEBI" id="CHEBI:16044"/>
        <dbReference type="ChEBI" id="CHEBI:29950"/>
        <dbReference type="ChEBI" id="CHEBI:45764"/>
        <dbReference type="ChEBI" id="CHEBI:50058"/>
        <dbReference type="EC" id="1.8.4.12"/>
    </reaction>
</comment>
<proteinExistence type="predicted"/>
<dbReference type="Gene3D" id="2.170.150.20">
    <property type="entry name" value="Peptide methionine sulfoxide reductase"/>
    <property type="match status" value="1"/>
</dbReference>
<dbReference type="GO" id="GO:0030091">
    <property type="term" value="P:protein repair"/>
    <property type="evidence" value="ECO:0007669"/>
    <property type="project" value="InterPro"/>
</dbReference>
<evidence type="ECO:0000256" key="3">
    <source>
        <dbReference type="ARBA" id="ARBA00048488"/>
    </source>
</evidence>
<keyword evidence="4" id="KW-0732">Signal</keyword>
<reference evidence="6" key="1">
    <citation type="journal article" date="2020" name="Microbiol. Resour. Announc.">
        <title>Complete Genome Sequence of Novel Psychrotolerant Legionella Strain TUM19329, Isolated from Antarctic Lake Sediment.</title>
        <authorList>
            <person name="Shimada S."/>
            <person name="Nakai R."/>
            <person name="Aoki K."/>
            <person name="Shimoeda N."/>
            <person name="Ohno G."/>
            <person name="Miyazaki Y."/>
            <person name="Kudoh S."/>
            <person name="Imura S."/>
            <person name="Watanabe K."/>
            <person name="Ishii Y."/>
            <person name="Tateda K."/>
        </authorList>
    </citation>
    <scope>NUCLEOTIDE SEQUENCE [LARGE SCALE GENOMIC DNA]</scope>
    <source>
        <strain evidence="6">TUM19329</strain>
    </source>
</reference>
<organism evidence="6 7">
    <name type="scientific">Legionella antarctica</name>
    <dbReference type="NCBI Taxonomy" id="2708020"/>
    <lineage>
        <taxon>Bacteria</taxon>
        <taxon>Pseudomonadati</taxon>
        <taxon>Pseudomonadota</taxon>
        <taxon>Gammaproteobacteria</taxon>
        <taxon>Legionellales</taxon>
        <taxon>Legionellaceae</taxon>
        <taxon>Legionella</taxon>
    </lineage>
</organism>
<dbReference type="PANTHER" id="PTHR10173">
    <property type="entry name" value="METHIONINE SULFOXIDE REDUCTASE"/>
    <property type="match status" value="1"/>
</dbReference>
<dbReference type="PROSITE" id="PS51790">
    <property type="entry name" value="MSRB"/>
    <property type="match status" value="1"/>
</dbReference>
<dbReference type="AlphaFoldDB" id="A0A6F8T110"/>
<dbReference type="NCBIfam" id="TIGR00357">
    <property type="entry name" value="peptide-methionine (R)-S-oxide reductase MsrB"/>
    <property type="match status" value="1"/>
</dbReference>
<dbReference type="FunFam" id="2.170.150.20:FF:000003">
    <property type="entry name" value="Peptide methionine sulfoxide reductase MsrB"/>
    <property type="match status" value="1"/>
</dbReference>
<dbReference type="GO" id="GO:0033743">
    <property type="term" value="F:peptide-methionine (R)-S-oxide reductase activity"/>
    <property type="evidence" value="ECO:0007669"/>
    <property type="project" value="UniProtKB-EC"/>
</dbReference>
<evidence type="ECO:0000256" key="4">
    <source>
        <dbReference type="SAM" id="SignalP"/>
    </source>
</evidence>
<dbReference type="InterPro" id="IPR028427">
    <property type="entry name" value="Met_Sox_Rdtase_MsrB"/>
</dbReference>
<dbReference type="EMBL" id="AP022839">
    <property type="protein sequence ID" value="BCA93857.1"/>
    <property type="molecule type" value="Genomic_DNA"/>
</dbReference>
<gene>
    <name evidence="6" type="ORF">TUM19329_02180</name>
</gene>
<dbReference type="Pfam" id="PF01641">
    <property type="entry name" value="SelR"/>
    <property type="match status" value="1"/>
</dbReference>
<dbReference type="Proteomes" id="UP000502894">
    <property type="component" value="Chromosome"/>
</dbReference>
<dbReference type="EC" id="1.8.4.12" evidence="1"/>
<dbReference type="SUPFAM" id="SSF51316">
    <property type="entry name" value="Mss4-like"/>
    <property type="match status" value="1"/>
</dbReference>
<keyword evidence="7" id="KW-1185">Reference proteome</keyword>
<evidence type="ECO:0000259" key="5">
    <source>
        <dbReference type="PROSITE" id="PS51790"/>
    </source>
</evidence>
<dbReference type="GO" id="GO:0005737">
    <property type="term" value="C:cytoplasm"/>
    <property type="evidence" value="ECO:0007669"/>
    <property type="project" value="TreeGrafter"/>
</dbReference>
<evidence type="ECO:0000256" key="2">
    <source>
        <dbReference type="ARBA" id="ARBA00023002"/>
    </source>
</evidence>
<name>A0A6F8T110_9GAMM</name>
<protein>
    <recommendedName>
        <fullName evidence="1">peptide-methionine (R)-S-oxide reductase</fullName>
        <ecNumber evidence="1">1.8.4.12</ecNumber>
    </recommendedName>
</protein>
<accession>A0A6F8T110</accession>
<keyword evidence="2" id="KW-0560">Oxidoreductase</keyword>
<sequence length="168" mass="19084">MKKINLLALVSLLCVSFMAQAYPAIDKAQRLKELTPLQFQVTQKGATEPAFNNAYWDNKQEGIYVDIVSGEPLFSSTDKFSSGTGWPSFSKPIDKQFIALKSKRHWLFFSIKEVRSKNANSHLGDVFNDGPQPTGLRYCINSAALEFLPKDQMEQRGYGNYLYLFNKK</sequence>
<dbReference type="PANTHER" id="PTHR10173:SF59">
    <property type="entry name" value="PEPTIDE METHIONINE SULFOXIDE REDUCTASE MSRA_MSRB"/>
    <property type="match status" value="1"/>
</dbReference>
<feature type="signal peptide" evidence="4">
    <location>
        <begin position="1"/>
        <end position="21"/>
    </location>
</feature>